<feature type="transmembrane region" description="Helical" evidence="2">
    <location>
        <begin position="83"/>
        <end position="104"/>
    </location>
</feature>
<organism evidence="3 4">
    <name type="scientific">Algimonas ampicilliniresistens</name>
    <dbReference type="NCBI Taxonomy" id="1298735"/>
    <lineage>
        <taxon>Bacteria</taxon>
        <taxon>Pseudomonadati</taxon>
        <taxon>Pseudomonadota</taxon>
        <taxon>Alphaproteobacteria</taxon>
        <taxon>Maricaulales</taxon>
        <taxon>Robiginitomaculaceae</taxon>
        <taxon>Algimonas</taxon>
    </lineage>
</organism>
<dbReference type="Pfam" id="PF07386">
    <property type="entry name" value="DUF1499"/>
    <property type="match status" value="1"/>
</dbReference>
<keyword evidence="2" id="KW-1133">Transmembrane helix</keyword>
<evidence type="ECO:0000256" key="1">
    <source>
        <dbReference type="SAM" id="MobiDB-lite"/>
    </source>
</evidence>
<dbReference type="Proteomes" id="UP001161391">
    <property type="component" value="Unassembled WGS sequence"/>
</dbReference>
<feature type="region of interest" description="Disordered" evidence="1">
    <location>
        <begin position="1"/>
        <end position="22"/>
    </location>
</feature>
<evidence type="ECO:0000313" key="3">
    <source>
        <dbReference type="EMBL" id="GLQ24882.1"/>
    </source>
</evidence>
<dbReference type="EMBL" id="BSNK01000002">
    <property type="protein sequence ID" value="GLQ24882.1"/>
    <property type="molecule type" value="Genomic_DNA"/>
</dbReference>
<keyword evidence="2" id="KW-0472">Membrane</keyword>
<evidence type="ECO:0000256" key="2">
    <source>
        <dbReference type="SAM" id="Phobius"/>
    </source>
</evidence>
<protein>
    <recommendedName>
        <fullName evidence="5">DUF1499 domain-containing protein</fullName>
    </recommendedName>
</protein>
<name>A0ABQ5VCS2_9PROT</name>
<dbReference type="RefSeq" id="WP_284391827.1">
    <property type="nucleotide sequence ID" value="NZ_BSNK01000002.1"/>
</dbReference>
<keyword evidence="2" id="KW-0812">Transmembrane</keyword>
<keyword evidence="4" id="KW-1185">Reference proteome</keyword>
<feature type="transmembrane region" description="Helical" evidence="2">
    <location>
        <begin position="42"/>
        <end position="63"/>
    </location>
</feature>
<comment type="caution">
    <text evidence="3">The sequence shown here is derived from an EMBL/GenBank/DDBJ whole genome shotgun (WGS) entry which is preliminary data.</text>
</comment>
<accession>A0ABQ5VCS2</accession>
<evidence type="ECO:0008006" key="5">
    <source>
        <dbReference type="Google" id="ProtNLM"/>
    </source>
</evidence>
<sequence length="300" mass="32370">MTDPTPEPTDNPDHNPVVTETPEPKVFDLDTSEKKRMIARRWVLRITLGLTILSPLVFILAGFGAKFGLWSWQFGLGTLTREVGPVLLIATLVAGLIALAFALLIKPRKGIVIAVFAIIIPIAGFANLKATQAKVASLPLIHDITTDTQDPPVFGATIMAERNAVKGVNTIDYAGKRAPTRQRDANGEPVTKLVSALQTQAYPEIRTLVLSEAPDVVFGRVEQVARDMGWAIKDSDSAAGSIEATATTFWYGFEDDISIRLRPAQGDGTRVDVRSVSRVGLSDIGANAARVKKFLDALAD</sequence>
<feature type="transmembrane region" description="Helical" evidence="2">
    <location>
        <begin position="111"/>
        <end position="128"/>
    </location>
</feature>
<proteinExistence type="predicted"/>
<reference evidence="3" key="2">
    <citation type="submission" date="2023-01" db="EMBL/GenBank/DDBJ databases">
        <title>Draft genome sequence of Algimonas ampicilliniresistens strain NBRC 108219.</title>
        <authorList>
            <person name="Sun Q."/>
            <person name="Mori K."/>
        </authorList>
    </citation>
    <scope>NUCLEOTIDE SEQUENCE</scope>
    <source>
        <strain evidence="3">NBRC 108219</strain>
    </source>
</reference>
<gene>
    <name evidence="3" type="ORF">GCM10007853_27560</name>
</gene>
<evidence type="ECO:0000313" key="4">
    <source>
        <dbReference type="Proteomes" id="UP001161391"/>
    </source>
</evidence>
<reference evidence="3" key="1">
    <citation type="journal article" date="2014" name="Int. J. Syst. Evol. Microbiol.">
        <title>Complete genome of a new Firmicutes species belonging to the dominant human colonic microbiota ('Ruminococcus bicirculans') reveals two chromosomes and a selective capacity to utilize plant glucans.</title>
        <authorList>
            <consortium name="NISC Comparative Sequencing Program"/>
            <person name="Wegmann U."/>
            <person name="Louis P."/>
            <person name="Goesmann A."/>
            <person name="Henrissat B."/>
            <person name="Duncan S.H."/>
            <person name="Flint H.J."/>
        </authorList>
    </citation>
    <scope>NUCLEOTIDE SEQUENCE</scope>
    <source>
        <strain evidence="3">NBRC 108219</strain>
    </source>
</reference>
<dbReference type="InterPro" id="IPR010865">
    <property type="entry name" value="DUF1499"/>
</dbReference>